<reference evidence="4 5" key="1">
    <citation type="submission" date="2017-08" db="EMBL/GenBank/DDBJ databases">
        <title>Infants hospitalized years apart are colonized by the same room-sourced microbial strains.</title>
        <authorList>
            <person name="Brooks B."/>
            <person name="Olm M.R."/>
            <person name="Firek B.A."/>
            <person name="Baker R."/>
            <person name="Thomas B.C."/>
            <person name="Morowitz M.J."/>
            <person name="Banfield J.F."/>
        </authorList>
    </citation>
    <scope>NUCLEOTIDE SEQUENCE [LARGE SCALE GENOMIC DNA]</scope>
    <source>
        <strain evidence="4">S2_003_000_R2_14</strain>
    </source>
</reference>
<accession>A0A2W5SP63</accession>
<organism evidence="4 5">
    <name type="scientific">Archangium gephyra</name>
    <dbReference type="NCBI Taxonomy" id="48"/>
    <lineage>
        <taxon>Bacteria</taxon>
        <taxon>Pseudomonadati</taxon>
        <taxon>Myxococcota</taxon>
        <taxon>Myxococcia</taxon>
        <taxon>Myxococcales</taxon>
        <taxon>Cystobacterineae</taxon>
        <taxon>Archangiaceae</taxon>
        <taxon>Archangium</taxon>
    </lineage>
</organism>
<dbReference type="GO" id="GO:0015067">
    <property type="term" value="F:amidinotransferase activity"/>
    <property type="evidence" value="ECO:0007669"/>
    <property type="project" value="InterPro"/>
</dbReference>
<dbReference type="EMBL" id="QFQP01000191">
    <property type="protein sequence ID" value="PZR02573.1"/>
    <property type="molecule type" value="Genomic_DNA"/>
</dbReference>
<dbReference type="Gene3D" id="3.75.10.10">
    <property type="entry name" value="L-arginine/glycine Amidinotransferase, Chain A"/>
    <property type="match status" value="1"/>
</dbReference>
<evidence type="ECO:0008006" key="6">
    <source>
        <dbReference type="Google" id="ProtNLM"/>
    </source>
</evidence>
<feature type="active site" evidence="3">
    <location>
        <position position="128"/>
    </location>
</feature>
<protein>
    <recommendedName>
        <fullName evidence="6">Glycine amidinotransferase</fullName>
    </recommendedName>
</protein>
<dbReference type="PANTHER" id="PTHR10488">
    <property type="entry name" value="GLYCINE AMIDINOTRANSFERASE, MITOCHONDRIAL"/>
    <property type="match status" value="1"/>
</dbReference>
<evidence type="ECO:0000313" key="5">
    <source>
        <dbReference type="Proteomes" id="UP000249061"/>
    </source>
</evidence>
<comment type="similarity">
    <text evidence="1">Belongs to the amidinotransferase family.</text>
</comment>
<dbReference type="SUPFAM" id="SSF55909">
    <property type="entry name" value="Pentein"/>
    <property type="match status" value="1"/>
</dbReference>
<gene>
    <name evidence="4" type="ORF">DI536_36940</name>
</gene>
<evidence type="ECO:0000256" key="1">
    <source>
        <dbReference type="ARBA" id="ARBA00006943"/>
    </source>
</evidence>
<evidence type="ECO:0000256" key="2">
    <source>
        <dbReference type="ARBA" id="ARBA00022679"/>
    </source>
</evidence>
<dbReference type="Proteomes" id="UP000249061">
    <property type="component" value="Unassembled WGS sequence"/>
</dbReference>
<keyword evidence="2" id="KW-0808">Transferase</keyword>
<evidence type="ECO:0000256" key="3">
    <source>
        <dbReference type="PIRSR" id="PIRSR633195-1"/>
    </source>
</evidence>
<feature type="active site" evidence="3">
    <location>
        <position position="81"/>
    </location>
</feature>
<sequence length="261" mass="29143">MLGDEVIETAPQVRARLFEGDLLKPVFSRYFRAGSQWTSMPRPRMLDASFDTSYVSGRATPAIEDVGAAAGDPGEFEIMLDGAQCLRFGEDLLVNVSTANHVLGAQWLSRHLEGRFRVRVMHRFADNHIDSLVLPLRPGLLLLRNPSVADQLPAPLQRWDRIYAPTPQASNFPAYGADDVIISSPYIDMNVLSVDESTVVANSLFPELIDELERNGFTVIPVRHRHRRLFGGGFHCFTLDTVRDGGNEDYFGNVSWDLEAV</sequence>
<proteinExistence type="inferred from homology"/>
<evidence type="ECO:0000313" key="4">
    <source>
        <dbReference type="EMBL" id="PZR02573.1"/>
    </source>
</evidence>
<name>A0A2W5SP63_9BACT</name>
<comment type="caution">
    <text evidence="4">The sequence shown here is derived from an EMBL/GenBank/DDBJ whole genome shotgun (WGS) entry which is preliminary data.</text>
</comment>
<feature type="active site" description="Amidino-cysteine intermediate" evidence="3">
    <location>
        <position position="236"/>
    </location>
</feature>
<dbReference type="InterPro" id="IPR033195">
    <property type="entry name" value="AmidinoTrfase"/>
</dbReference>
<dbReference type="AlphaFoldDB" id="A0A2W5SP63"/>
<dbReference type="PANTHER" id="PTHR10488:SF1">
    <property type="entry name" value="GLYCINE AMIDINOTRANSFERASE, MITOCHONDRIAL"/>
    <property type="match status" value="1"/>
</dbReference>